<sequence>MMLQQRPHHPTATAFPHYPSRCTIFKSSLLDVDFDYDYDIWFSYWSVLAPPVAF</sequence>
<reference evidence="1" key="1">
    <citation type="submission" date="2007-10" db="EMBL/GenBank/DDBJ databases">
        <authorList>
            <person name="Fulton L."/>
            <person name="Clifton S."/>
            <person name="Fulton B."/>
            <person name="Xu J."/>
            <person name="Minx P."/>
            <person name="Pepin K.H."/>
            <person name="Johnson M."/>
            <person name="Thiruvilangam P."/>
            <person name="Bhonagiri V."/>
            <person name="Nash W.E."/>
            <person name="Mardis E.R."/>
            <person name="Wilson R.K."/>
        </authorList>
    </citation>
    <scope>NUCLEOTIDE SEQUENCE [LARGE SCALE GENOMIC DNA]</scope>
    <source>
        <strain evidence="1">DSM 15702</strain>
    </source>
</reference>
<organism evidence="1 2">
    <name type="scientific">[Eubacterium] siraeum DSM 15702</name>
    <dbReference type="NCBI Taxonomy" id="428128"/>
    <lineage>
        <taxon>Bacteria</taxon>
        <taxon>Bacillati</taxon>
        <taxon>Bacillota</taxon>
        <taxon>Clostridia</taxon>
        <taxon>Eubacteriales</taxon>
        <taxon>Oscillospiraceae</taxon>
        <taxon>Oscillospiraceae incertae sedis</taxon>
    </lineage>
</organism>
<dbReference type="Proteomes" id="UP000005326">
    <property type="component" value="Unassembled WGS sequence"/>
</dbReference>
<gene>
    <name evidence="1" type="ORF">EUBSIR_00015</name>
</gene>
<accession>B0MJP0</accession>
<keyword evidence="2" id="KW-1185">Reference proteome</keyword>
<proteinExistence type="predicted"/>
<protein>
    <submittedName>
        <fullName evidence="1">Uncharacterized protein</fullName>
    </submittedName>
</protein>
<comment type="caution">
    <text evidence="1">The sequence shown here is derived from an EMBL/GenBank/DDBJ whole genome shotgun (WGS) entry which is preliminary data.</text>
</comment>
<dbReference type="AlphaFoldDB" id="B0MJP0"/>
<dbReference type="EMBL" id="ABCA03000010">
    <property type="protein sequence ID" value="EDS02091.1"/>
    <property type="molecule type" value="Genomic_DNA"/>
</dbReference>
<name>B0MJP0_9FIRM</name>
<evidence type="ECO:0000313" key="1">
    <source>
        <dbReference type="EMBL" id="EDS02091.1"/>
    </source>
</evidence>
<evidence type="ECO:0000313" key="2">
    <source>
        <dbReference type="Proteomes" id="UP000005326"/>
    </source>
</evidence>
<reference evidence="1" key="2">
    <citation type="submission" date="2014-06" db="EMBL/GenBank/DDBJ databases">
        <title>Draft genome sequence of Eubacterium siraeum (DSM 15702).</title>
        <authorList>
            <person name="Sudarsanam P."/>
            <person name="Ley R."/>
            <person name="Guruge J."/>
            <person name="Turnbaugh P.J."/>
            <person name="Mahowald M."/>
            <person name="Liep D."/>
            <person name="Gordon J."/>
        </authorList>
    </citation>
    <scope>NUCLEOTIDE SEQUENCE</scope>
    <source>
        <strain evidence="1">DSM 15702</strain>
    </source>
</reference>